<dbReference type="Pfam" id="PF02882">
    <property type="entry name" value="THF_DHG_CYH_C"/>
    <property type="match status" value="1"/>
</dbReference>
<keyword evidence="4" id="KW-0378">Hydrolase</keyword>
<dbReference type="FunFam" id="3.40.50.720:FF:000006">
    <property type="entry name" value="Bifunctional protein FolD"/>
    <property type="match status" value="1"/>
</dbReference>
<dbReference type="CDD" id="cd01080">
    <property type="entry name" value="NAD_bind_m-THF_DH_Cyclohyd"/>
    <property type="match status" value="1"/>
</dbReference>
<organism evidence="10">
    <name type="scientific">marine metagenome</name>
    <dbReference type="NCBI Taxonomy" id="408172"/>
    <lineage>
        <taxon>unclassified sequences</taxon>
        <taxon>metagenomes</taxon>
        <taxon>ecological metagenomes</taxon>
    </lineage>
</organism>
<dbReference type="SUPFAM" id="SSF53223">
    <property type="entry name" value="Aminoacid dehydrogenase-like, N-terminal domain"/>
    <property type="match status" value="1"/>
</dbReference>
<keyword evidence="3" id="KW-0554">One-carbon metabolism</keyword>
<dbReference type="HAMAP" id="MF_01576">
    <property type="entry name" value="THF_DHG_CYH"/>
    <property type="match status" value="1"/>
</dbReference>
<keyword evidence="7" id="KW-0511">Multifunctional enzyme</keyword>
<dbReference type="PANTHER" id="PTHR48099:SF5">
    <property type="entry name" value="C-1-TETRAHYDROFOLATE SYNTHASE, CYTOPLASMIC"/>
    <property type="match status" value="1"/>
</dbReference>
<dbReference type="Gene3D" id="3.40.50.720">
    <property type="entry name" value="NAD(P)-binding Rossmann-like Domain"/>
    <property type="match status" value="1"/>
</dbReference>
<evidence type="ECO:0000259" key="8">
    <source>
        <dbReference type="Pfam" id="PF00763"/>
    </source>
</evidence>
<dbReference type="FunFam" id="3.40.50.10860:FF:000005">
    <property type="entry name" value="C-1-tetrahydrofolate synthase, cytoplasmic, putative"/>
    <property type="match status" value="1"/>
</dbReference>
<dbReference type="GO" id="GO:0004488">
    <property type="term" value="F:methylenetetrahydrofolate dehydrogenase (NADP+) activity"/>
    <property type="evidence" value="ECO:0007669"/>
    <property type="project" value="InterPro"/>
</dbReference>
<evidence type="ECO:0000256" key="2">
    <source>
        <dbReference type="ARBA" id="ARBA00011738"/>
    </source>
</evidence>
<dbReference type="PROSITE" id="PS00767">
    <property type="entry name" value="THF_DHG_CYH_2"/>
    <property type="match status" value="1"/>
</dbReference>
<dbReference type="InterPro" id="IPR036291">
    <property type="entry name" value="NAD(P)-bd_dom_sf"/>
</dbReference>
<gene>
    <name evidence="10" type="ORF">METZ01_LOCUS41639</name>
</gene>
<evidence type="ECO:0000313" key="10">
    <source>
        <dbReference type="EMBL" id="SUZ88785.1"/>
    </source>
</evidence>
<dbReference type="InterPro" id="IPR020631">
    <property type="entry name" value="THF_DH/CycHdrlase_NAD-bd_dom"/>
</dbReference>
<sequence length="294" mass="32315">MSETQVLSGKKVSRYIYESLAPRIKTLKNNNIIPSLAAVLVGNNPASAVYVRSKERQFSNLKLHTKTFRLNQDSTELELLQLLDDLNHDDKYHGILIQLPLPRHLDAQKILWSIDPRKDVDGFHPENAGLLAIGQPRYIPCTPKGIIKILEYENITLSGKHVVVIGRSNIVGRPISILTSLKKENSNGTTTLCHSGTLDMKRFTKQADVMIAALGRPNHITGDMLKPGAVVIDVGINRVNADNEKGYKLVGDVKWESIQGIASAATPVPGGIGPMTIAMLVENTVEAAEYSQQR</sequence>
<feature type="domain" description="Tetrahydrofolate dehydrogenase/cyclohydrolase NAD(P)-binding" evidence="9">
    <location>
        <begin position="140"/>
        <end position="290"/>
    </location>
</feature>
<feature type="domain" description="Tetrahydrofolate dehydrogenase/cyclohydrolase catalytic" evidence="8">
    <location>
        <begin position="7"/>
        <end position="121"/>
    </location>
</feature>
<dbReference type="AlphaFoldDB" id="A0A381RAK2"/>
<comment type="pathway">
    <text evidence="1">One-carbon metabolism; tetrahydrofolate interconversion.</text>
</comment>
<keyword evidence="6" id="KW-0560">Oxidoreductase</keyword>
<name>A0A381RAK2_9ZZZZ</name>
<evidence type="ECO:0000256" key="5">
    <source>
        <dbReference type="ARBA" id="ARBA00022857"/>
    </source>
</evidence>
<evidence type="ECO:0000256" key="7">
    <source>
        <dbReference type="ARBA" id="ARBA00023268"/>
    </source>
</evidence>
<accession>A0A381RAK2</accession>
<dbReference type="GO" id="GO:0005829">
    <property type="term" value="C:cytosol"/>
    <property type="evidence" value="ECO:0007669"/>
    <property type="project" value="TreeGrafter"/>
</dbReference>
<dbReference type="EMBL" id="UINC01001787">
    <property type="protein sequence ID" value="SUZ88785.1"/>
    <property type="molecule type" value="Genomic_DNA"/>
</dbReference>
<evidence type="ECO:0000256" key="6">
    <source>
        <dbReference type="ARBA" id="ARBA00023002"/>
    </source>
</evidence>
<dbReference type="SUPFAM" id="SSF51735">
    <property type="entry name" value="NAD(P)-binding Rossmann-fold domains"/>
    <property type="match status" value="1"/>
</dbReference>
<dbReference type="GO" id="GO:0004477">
    <property type="term" value="F:methenyltetrahydrofolate cyclohydrolase activity"/>
    <property type="evidence" value="ECO:0007669"/>
    <property type="project" value="TreeGrafter"/>
</dbReference>
<reference evidence="10" key="1">
    <citation type="submission" date="2018-05" db="EMBL/GenBank/DDBJ databases">
        <authorList>
            <person name="Lanie J.A."/>
            <person name="Ng W.-L."/>
            <person name="Kazmierczak K.M."/>
            <person name="Andrzejewski T.M."/>
            <person name="Davidsen T.M."/>
            <person name="Wayne K.J."/>
            <person name="Tettelin H."/>
            <person name="Glass J.I."/>
            <person name="Rusch D."/>
            <person name="Podicherti R."/>
            <person name="Tsui H.-C.T."/>
            <person name="Winkler M.E."/>
        </authorList>
    </citation>
    <scope>NUCLEOTIDE SEQUENCE</scope>
</reference>
<dbReference type="InterPro" id="IPR000672">
    <property type="entry name" value="THF_DH/CycHdrlase"/>
</dbReference>
<dbReference type="GO" id="GO:0035999">
    <property type="term" value="P:tetrahydrofolate interconversion"/>
    <property type="evidence" value="ECO:0007669"/>
    <property type="project" value="TreeGrafter"/>
</dbReference>
<dbReference type="PROSITE" id="PS00766">
    <property type="entry name" value="THF_DHG_CYH_1"/>
    <property type="match status" value="1"/>
</dbReference>
<comment type="subunit">
    <text evidence="2">Homodimer.</text>
</comment>
<dbReference type="PRINTS" id="PR00085">
    <property type="entry name" value="THFDHDRGNASE"/>
</dbReference>
<dbReference type="PANTHER" id="PTHR48099">
    <property type="entry name" value="C-1-TETRAHYDROFOLATE SYNTHASE, CYTOPLASMIC-RELATED"/>
    <property type="match status" value="1"/>
</dbReference>
<evidence type="ECO:0000259" key="9">
    <source>
        <dbReference type="Pfam" id="PF02882"/>
    </source>
</evidence>
<evidence type="ECO:0000256" key="1">
    <source>
        <dbReference type="ARBA" id="ARBA00004777"/>
    </source>
</evidence>
<protein>
    <submittedName>
        <fullName evidence="10">Uncharacterized protein</fullName>
    </submittedName>
</protein>
<keyword evidence="5" id="KW-0521">NADP</keyword>
<dbReference type="InterPro" id="IPR020630">
    <property type="entry name" value="THF_DH/CycHdrlase_cat_dom"/>
</dbReference>
<proteinExistence type="inferred from homology"/>
<dbReference type="InterPro" id="IPR020867">
    <property type="entry name" value="THF_DH/CycHdrlase_CS"/>
</dbReference>
<evidence type="ECO:0000256" key="4">
    <source>
        <dbReference type="ARBA" id="ARBA00022801"/>
    </source>
</evidence>
<dbReference type="Gene3D" id="3.40.50.10860">
    <property type="entry name" value="Leucine Dehydrogenase, chain A, domain 1"/>
    <property type="match status" value="1"/>
</dbReference>
<dbReference type="InterPro" id="IPR046346">
    <property type="entry name" value="Aminoacid_DH-like_N_sf"/>
</dbReference>
<evidence type="ECO:0000256" key="3">
    <source>
        <dbReference type="ARBA" id="ARBA00022563"/>
    </source>
</evidence>
<dbReference type="Pfam" id="PF00763">
    <property type="entry name" value="THF_DHG_CYH"/>
    <property type="match status" value="1"/>
</dbReference>